<evidence type="ECO:0000313" key="2">
    <source>
        <dbReference type="EMBL" id="MQT02340.1"/>
    </source>
</evidence>
<feature type="domain" description="HTH cro/C1-type" evidence="1">
    <location>
        <begin position="21"/>
        <end position="76"/>
    </location>
</feature>
<dbReference type="OrthoDB" id="4498936at2"/>
<dbReference type="PROSITE" id="PS50943">
    <property type="entry name" value="HTH_CROC1"/>
    <property type="match status" value="1"/>
</dbReference>
<keyword evidence="3" id="KW-1185">Reference proteome</keyword>
<dbReference type="SUPFAM" id="SSF47413">
    <property type="entry name" value="lambda repressor-like DNA-binding domains"/>
    <property type="match status" value="1"/>
</dbReference>
<dbReference type="CDD" id="cd00093">
    <property type="entry name" value="HTH_XRE"/>
    <property type="match status" value="1"/>
</dbReference>
<dbReference type="RefSeq" id="WP_153523992.1">
    <property type="nucleotide sequence ID" value="NZ_JBEPDZ010000019.1"/>
</dbReference>
<organism evidence="2 3">
    <name type="scientific">Streptomyces jumonjinensis</name>
    <dbReference type="NCBI Taxonomy" id="1945"/>
    <lineage>
        <taxon>Bacteria</taxon>
        <taxon>Bacillati</taxon>
        <taxon>Actinomycetota</taxon>
        <taxon>Actinomycetes</taxon>
        <taxon>Kitasatosporales</taxon>
        <taxon>Streptomycetaceae</taxon>
        <taxon>Streptomyces</taxon>
    </lineage>
</organism>
<dbReference type="GO" id="GO:0003677">
    <property type="term" value="F:DNA binding"/>
    <property type="evidence" value="ECO:0007669"/>
    <property type="project" value="InterPro"/>
</dbReference>
<protein>
    <submittedName>
        <fullName evidence="2">Helix-turn-helix transcriptional regulator</fullName>
    </submittedName>
</protein>
<accession>A0A646KJU4</accession>
<sequence length="429" mass="45823">MNWLEGAAAEAASAGDYGRVIELARDAARMTQRQLAEACGLSQPTVSRLEKRGVADYNMKTLAKAARHLGIPLALVGLADARTAPPARADRASPTARAEKPDPLHRRRFLAGAIAAATIPAAVTASRLSPGPEEQAEVLRGATSAFRRMDASVSARQLADAVQGHLRLVRSVAAQSADQPARARLASVTSEVASFSAWLSWDMADAGSARTWYGEALRLARRSGDELLIAYQQGSLAQFEVEAGNAAQGLGLIQGAWRLLEGRRPAIAAAWLRSLEAVAHATAGDQRAAERALAASEAAAGRVRAGEEPPWPWVFTFDQRKLAAARVIGEARLARPHRVLSSPDDAQTVLTFPHEKQRAMLGLDVARGHLAAGRLDVAYAVATPCLDTGLRLGSGRVIEGARAFRRGYASTSPPAFVRDFDLRLRDAYR</sequence>
<evidence type="ECO:0000259" key="1">
    <source>
        <dbReference type="PROSITE" id="PS50943"/>
    </source>
</evidence>
<evidence type="ECO:0000313" key="3">
    <source>
        <dbReference type="Proteomes" id="UP000419138"/>
    </source>
</evidence>
<dbReference type="AlphaFoldDB" id="A0A646KJU4"/>
<proteinExistence type="predicted"/>
<dbReference type="InterPro" id="IPR010982">
    <property type="entry name" value="Lambda_DNA-bd_dom_sf"/>
</dbReference>
<reference evidence="2 3" key="1">
    <citation type="submission" date="2019-05" db="EMBL/GenBank/DDBJ databases">
        <title>Comparative genomics and metabolomics analyses of clavulanic acid producing Streptomyces species provides insight into specialized metabolism and evolution of beta-lactam biosynthetic gene clusters.</title>
        <authorList>
            <person name="Moore M.A."/>
            <person name="Cruz-Morales P."/>
            <person name="Barona Gomez F."/>
            <person name="Kapil T."/>
        </authorList>
    </citation>
    <scope>NUCLEOTIDE SEQUENCE [LARGE SCALE GENOMIC DNA]</scope>
    <source>
        <strain evidence="2 3">NRRL 5741</strain>
    </source>
</reference>
<dbReference type="EMBL" id="VCLA01000151">
    <property type="protein sequence ID" value="MQT02340.1"/>
    <property type="molecule type" value="Genomic_DNA"/>
</dbReference>
<dbReference type="Gene3D" id="1.10.260.40">
    <property type="entry name" value="lambda repressor-like DNA-binding domains"/>
    <property type="match status" value="1"/>
</dbReference>
<name>A0A646KJU4_STRJU</name>
<comment type="caution">
    <text evidence="2">The sequence shown here is derived from an EMBL/GenBank/DDBJ whole genome shotgun (WGS) entry which is preliminary data.</text>
</comment>
<dbReference type="InterPro" id="IPR001387">
    <property type="entry name" value="Cro/C1-type_HTH"/>
</dbReference>
<dbReference type="Proteomes" id="UP000419138">
    <property type="component" value="Unassembled WGS sequence"/>
</dbReference>
<gene>
    <name evidence="2" type="ORF">FF041_19660</name>
</gene>
<dbReference type="Pfam" id="PF01381">
    <property type="entry name" value="HTH_3"/>
    <property type="match status" value="1"/>
</dbReference>
<dbReference type="SMART" id="SM00530">
    <property type="entry name" value="HTH_XRE"/>
    <property type="match status" value="1"/>
</dbReference>